<keyword evidence="1" id="KW-1133">Transmembrane helix</keyword>
<evidence type="ECO:0000313" key="2">
    <source>
        <dbReference type="EMBL" id="MBT1703206.1"/>
    </source>
</evidence>
<comment type="caution">
    <text evidence="2">The sequence shown here is derived from an EMBL/GenBank/DDBJ whole genome shotgun (WGS) entry which is preliminary data.</text>
</comment>
<gene>
    <name evidence="2" type="ORF">KK060_07935</name>
</gene>
<keyword evidence="1" id="KW-0812">Transmembrane</keyword>
<feature type="transmembrane region" description="Helical" evidence="1">
    <location>
        <begin position="6"/>
        <end position="23"/>
    </location>
</feature>
<dbReference type="SUPFAM" id="SSF54001">
    <property type="entry name" value="Cysteine proteinases"/>
    <property type="match status" value="1"/>
</dbReference>
<dbReference type="InterPro" id="IPR024453">
    <property type="entry name" value="Peptidase_C92"/>
</dbReference>
<keyword evidence="1" id="KW-0472">Membrane</keyword>
<keyword evidence="3" id="KW-1185">Reference proteome</keyword>
<protein>
    <submittedName>
        <fullName evidence="2">YiiX family permuted papain-like enzyme</fullName>
    </submittedName>
</protein>
<evidence type="ECO:0000256" key="1">
    <source>
        <dbReference type="SAM" id="Phobius"/>
    </source>
</evidence>
<dbReference type="Proteomes" id="UP000772618">
    <property type="component" value="Unassembled WGS sequence"/>
</dbReference>
<dbReference type="Gene3D" id="3.90.1720.10">
    <property type="entry name" value="endopeptidase domain like (from Nostoc punctiforme)"/>
    <property type="match status" value="1"/>
</dbReference>
<dbReference type="NCBIfam" id="NF007458">
    <property type="entry name" value="PRK10030.1"/>
    <property type="match status" value="1"/>
</dbReference>
<organism evidence="2 3">
    <name type="scientific">Chryseosolibacter indicus</name>
    <dbReference type="NCBI Taxonomy" id="2782351"/>
    <lineage>
        <taxon>Bacteria</taxon>
        <taxon>Pseudomonadati</taxon>
        <taxon>Bacteroidota</taxon>
        <taxon>Cytophagia</taxon>
        <taxon>Cytophagales</taxon>
        <taxon>Chryseotaleaceae</taxon>
        <taxon>Chryseosolibacter</taxon>
    </lineage>
</organism>
<accession>A0ABS5VPE4</accession>
<evidence type="ECO:0000313" key="3">
    <source>
        <dbReference type="Proteomes" id="UP000772618"/>
    </source>
</evidence>
<dbReference type="Pfam" id="PF05708">
    <property type="entry name" value="Peptidase_C92"/>
    <property type="match status" value="1"/>
</dbReference>
<name>A0ABS5VPE4_9BACT</name>
<sequence length="212" mass="24590">MKKIIITILFGIIGGVGILVLDIRRSKEEKSTGLLNGDIIFQTSKSDQSKAIQLATNSKYSHMGIIYKQEEDYFVYEAVQPVKLTALDEWIKRGERNHYVVKRLKNREQLLTSESLKRLKDVGEKFIGKNYDVYFEWSDNNIYCSELVWKIYKEALRIELGQLQELRSFDLTHDLVRKKLKERYGDNIPLAEKVISPVGIFNAAELVTVEEK</sequence>
<dbReference type="RefSeq" id="WP_254153171.1">
    <property type="nucleotide sequence ID" value="NZ_JAHESD010000012.1"/>
</dbReference>
<reference evidence="2 3" key="1">
    <citation type="submission" date="2021-05" db="EMBL/GenBank/DDBJ databases">
        <title>A Polyphasic approach of four new species of the genus Ohtaekwangia: Ohtaekwangia histidinii sp. nov., Ohtaekwangia cretensis sp. nov., Ohtaekwangia indiensis sp. nov., Ohtaekwangia reichenbachii sp. nov. from diverse environment.</title>
        <authorList>
            <person name="Octaviana S."/>
        </authorList>
    </citation>
    <scope>NUCLEOTIDE SEQUENCE [LARGE SCALE GENOMIC DNA]</scope>
    <source>
        <strain evidence="2 3">PWU20</strain>
    </source>
</reference>
<proteinExistence type="predicted"/>
<dbReference type="InterPro" id="IPR038765">
    <property type="entry name" value="Papain-like_cys_pep_sf"/>
</dbReference>
<dbReference type="EMBL" id="JAHESD010000012">
    <property type="protein sequence ID" value="MBT1703206.1"/>
    <property type="molecule type" value="Genomic_DNA"/>
</dbReference>